<sequence length="331" mass="33229">MPVMLLLLLTGQLLAQEKSLKNVQSTEGIRSPLVKVDGNLKEWNDQFQAYNKQTRLFYTLSNDDLFLYLVIRSTDLQTSNKIAAGGITLVINTGGKKKDQDAFGLTYPVIARPTGPGGPGGPGGGFGGNGPGQRGPTGGDGPRGGFGGGNNQPDSAMLAARHKQIIDAAKEIRVLGFKDIADSLISVYNEYGIKAAIGYNAAGNYNYELAIPLKLLSLSPGNNKEIAYQIKVNGITMPANFGPDNMRGGANGGFGGGPGGGGPPSGGFGGGNGGGGFGGGGGGGGFGGGGRGNGGGFGPGGPGGPGGGPGGNGFADMFAPTDFWGKYILAK</sequence>
<organism evidence="2 3">
    <name type="scientific">Mucilaginibacter paludis DSM 18603</name>
    <dbReference type="NCBI Taxonomy" id="714943"/>
    <lineage>
        <taxon>Bacteria</taxon>
        <taxon>Pseudomonadati</taxon>
        <taxon>Bacteroidota</taxon>
        <taxon>Sphingobacteriia</taxon>
        <taxon>Sphingobacteriales</taxon>
        <taxon>Sphingobacteriaceae</taxon>
        <taxon>Mucilaginibacter</taxon>
    </lineage>
</organism>
<reference evidence="2" key="1">
    <citation type="submission" date="2011-09" db="EMBL/GenBank/DDBJ databases">
        <title>The permanent draft genome of Mucilaginibacter paludis DSM 18603.</title>
        <authorList>
            <consortium name="US DOE Joint Genome Institute (JGI-PGF)"/>
            <person name="Lucas S."/>
            <person name="Han J."/>
            <person name="Lapidus A."/>
            <person name="Bruce D."/>
            <person name="Goodwin L."/>
            <person name="Pitluck S."/>
            <person name="Peters L."/>
            <person name="Kyrpides N."/>
            <person name="Mavromatis K."/>
            <person name="Ivanova N."/>
            <person name="Mikhailova N."/>
            <person name="Held B."/>
            <person name="Detter J.C."/>
            <person name="Tapia R."/>
            <person name="Han C."/>
            <person name="Land M."/>
            <person name="Hauser L."/>
            <person name="Markowitz V."/>
            <person name="Cheng J.-F."/>
            <person name="Hugenholtz P."/>
            <person name="Woyke T."/>
            <person name="Wu D."/>
            <person name="Tindall B."/>
            <person name="Brambilla E."/>
            <person name="Klenk H.-P."/>
            <person name="Eisen J.A."/>
        </authorList>
    </citation>
    <scope>NUCLEOTIDE SEQUENCE [LARGE SCALE GENOMIC DNA]</scope>
    <source>
        <strain evidence="2">DSM 18603</strain>
    </source>
</reference>
<feature type="region of interest" description="Disordered" evidence="1">
    <location>
        <begin position="111"/>
        <end position="154"/>
    </location>
</feature>
<evidence type="ECO:0000313" key="2">
    <source>
        <dbReference type="EMBL" id="EHQ26316.1"/>
    </source>
</evidence>
<dbReference type="eggNOG" id="ENOG5032U8M">
    <property type="taxonomic scope" value="Bacteria"/>
</dbReference>
<accession>H1YG28</accession>
<dbReference type="HOGENOM" id="CLU_993273_0_0_10"/>
<protein>
    <submittedName>
        <fullName evidence="2">Uncharacterized protein</fullName>
    </submittedName>
</protein>
<dbReference type="AlphaFoldDB" id="H1YG28"/>
<dbReference type="STRING" id="714943.Mucpa_2177"/>
<feature type="compositionally biased region" description="Gly residues" evidence="1">
    <location>
        <begin position="249"/>
        <end position="313"/>
    </location>
</feature>
<feature type="region of interest" description="Disordered" evidence="1">
    <location>
        <begin position="246"/>
        <end position="314"/>
    </location>
</feature>
<feature type="compositionally biased region" description="Gly residues" evidence="1">
    <location>
        <begin position="115"/>
        <end position="150"/>
    </location>
</feature>
<gene>
    <name evidence="2" type="ORF">Mucpa_2177</name>
</gene>
<keyword evidence="3" id="KW-1185">Reference proteome</keyword>
<evidence type="ECO:0000256" key="1">
    <source>
        <dbReference type="SAM" id="MobiDB-lite"/>
    </source>
</evidence>
<proteinExistence type="predicted"/>
<dbReference type="Proteomes" id="UP000002774">
    <property type="component" value="Chromosome"/>
</dbReference>
<evidence type="ECO:0000313" key="3">
    <source>
        <dbReference type="Proteomes" id="UP000002774"/>
    </source>
</evidence>
<dbReference type="EMBL" id="CM001403">
    <property type="protein sequence ID" value="EHQ26316.1"/>
    <property type="molecule type" value="Genomic_DNA"/>
</dbReference>
<name>H1YG28_9SPHI</name>